<proteinExistence type="predicted"/>
<protein>
    <submittedName>
        <fullName evidence="2">Ciliary rootlet coiled-coil protein 2</fullName>
    </submittedName>
</protein>
<name>A0AC58MG28_CASCN</name>
<evidence type="ECO:0000313" key="2">
    <source>
        <dbReference type="RefSeq" id="XP_073928352.1"/>
    </source>
</evidence>
<evidence type="ECO:0000313" key="1">
    <source>
        <dbReference type="Proteomes" id="UP001732720"/>
    </source>
</evidence>
<dbReference type="RefSeq" id="XP_073928352.1">
    <property type="nucleotide sequence ID" value="XM_074072251.1"/>
</dbReference>
<gene>
    <name evidence="2" type="primary">Crocc2</name>
</gene>
<dbReference type="Proteomes" id="UP001732720">
    <property type="component" value="Chromosome 4"/>
</dbReference>
<reference evidence="2" key="1">
    <citation type="submission" date="2025-08" db="UniProtKB">
        <authorList>
            <consortium name="RefSeq"/>
        </authorList>
    </citation>
    <scope>IDENTIFICATION</scope>
</reference>
<accession>A0AC58MG28</accession>
<sequence>MSSTSSEPGDGDTTKQSLLGLDAVIQRLEDTILGPKATREDRALTVHGEGPQASPTPVPARIREIVASSLGEEHLQGVQEPPATTTHVQEESELLQEELARLEDLLAQAGVEREELASRYRMVSERLQARLQTTEARLRRSELEHSVNLEEVLGRLEASEQRSTGLSQVNTLLREQLEHMKKANDTLTQELARTTGSMFQLQRELELREAQHWAERETQRMSLREPRIFLLLWRQATALQAHLAELRAVTERGLADMRADTGRTARHLHTACLNLATNLQLAANSTACNLEKRLREQTGELLRLQGHWDAEKVALKARLSEQTLLVERLTEENEQRERTITSLKMGIQKQETRHSGGQLAVDDLGDEVTSLRRVLTSITEVAQADLKSPELAWSSSTEDKETQNQLRSSPRAISPPWGASLSRALSPASLDPALWVVQAAIDRRRQREQELYLKLEASQLAVTGLQKQLSECRQELQASQRLLQDRTQEQEDLLGQLEAQKQETWHCQASTKLLGREKVALGTAAEELRAKADIWDAEKQRLEAANAELWRSLLLREEQKVELVQQGARSQRELEASQGRLEQLEEKVSGLRKQLVKAREALNTAQLQRDVVESERESLCGALARAESSNSDLELLVTRLKSEGQEQRDTLATMAALMEGLAQDKGTLNHLVLQLEQERDRLREQQKVVEQERAGAREQLAQAEQQLERMGAKQRSLKEACGHLEQRQERLEGQAALLRREKAQLQQQVGQVTRKKQALEEQLTQSLQDQEAQMDTLQKALQEKDTLSEERARLLAKQEALERQGKFMAEEAADLRAERDSLESNLFEAQQLVTQLQTQKEHLEREAKSARLTRQALQVEMEQLKSDWEVRETELQWDMGRLQQQVAQQERDAQLALQSQELAHREDLAQLQREKPVLGLGWEPLSLPLAEEKEVTTHHLEQERKLVAKSAAEREALEEEIQSLKQERDESLLQLEHEMQRALSLKEAERILLSDKLSGTVRELEQVRQEAQSQEAQAEVTISTLTKELRTLQVQFEEAISTHQRETAALSERLREMAAERSKVQREAEVLRAQLNVAQEGLAELHQELQVSEESQERLHREALEAHRILEDEVREKNVLHHSNTELRAAILRAEQEKASLKRSKEEQEQKLLVLEEARAVARKEACTLRARLQELERARGDACRELQERRRQVRTLEDENQRKCQEVSTLQARGTQETERWQQSQQEALKLQRQVAEAEAAREGTQKEVLGLQRKLAEAEAAGEAQIKKLEGRLRESQEAEQTLQAKVHSVTRRLQQASSLANSLQARLDGACSRVDSLEQELAQAKDARRSAEAQLGHLCSTLRHGLGLWSRSPSTSPERPSSPTRGSDNSQARPGQRSASPHTRPHLPLRCPSPAPGDHEPEVMDVTFVQDALRDFRQKLWDAQQERDNFRVQVASLSDQLTEVESERARVQSHVGQLQRDLAEVEEDRHRLESMLSSAQAARALQKEALQSLEAKNLASTRSASQERRRLQDQLDTLHQALEESRRHSQGLAKKGRLLEEQLASLQHRCQEAEGSLEPLKQTEQETLRREEDAARLGAEKEQLDQSLISLRQEVAGALKQSQQLQAQMAELEQAHAQRLRELAAQHQQDLVAETERLHGAQLQATRALESRERTHQRRVKVLEEKVARLKEQLDQEVQRQQQAHLCQAFQARQ</sequence>
<keyword evidence="1" id="KW-1185">Reference proteome</keyword>
<organism evidence="1 2">
    <name type="scientific">Castor canadensis</name>
    <name type="common">American beaver</name>
    <dbReference type="NCBI Taxonomy" id="51338"/>
    <lineage>
        <taxon>Eukaryota</taxon>
        <taxon>Metazoa</taxon>
        <taxon>Chordata</taxon>
        <taxon>Craniata</taxon>
        <taxon>Vertebrata</taxon>
        <taxon>Euteleostomi</taxon>
        <taxon>Mammalia</taxon>
        <taxon>Eutheria</taxon>
        <taxon>Euarchontoglires</taxon>
        <taxon>Glires</taxon>
        <taxon>Rodentia</taxon>
        <taxon>Castorimorpha</taxon>
        <taxon>Castoridae</taxon>
        <taxon>Castor</taxon>
    </lineage>
</organism>